<feature type="chain" id="PRO_5039661335" description="Polymer-forming protein" evidence="1">
    <location>
        <begin position="23"/>
        <end position="325"/>
    </location>
</feature>
<reference evidence="2 3" key="2">
    <citation type="submission" date="2016-08" db="EMBL/GenBank/DDBJ databases">
        <title>Orenia metallireducens sp. nov. strain Z6, a Novel Metal-reducing Firmicute from the Deep Subsurface.</title>
        <authorList>
            <person name="Maxim B.I."/>
            <person name="Kenneth K."/>
            <person name="Flynn T.M."/>
            <person name="Oloughlin E.J."/>
            <person name="Locke R.A."/>
            <person name="Weber J.R."/>
            <person name="Egan S.M."/>
            <person name="Mackie R.I."/>
            <person name="Cann I.K."/>
        </authorList>
    </citation>
    <scope>NUCLEOTIDE SEQUENCE [LARGE SCALE GENOMIC DNA]</scope>
    <source>
        <strain evidence="2 3">Z6</strain>
    </source>
</reference>
<dbReference type="Proteomes" id="UP000093514">
    <property type="component" value="Unassembled WGS sequence"/>
</dbReference>
<dbReference type="PROSITE" id="PS51257">
    <property type="entry name" value="PROKAR_LIPOPROTEIN"/>
    <property type="match status" value="1"/>
</dbReference>
<evidence type="ECO:0000313" key="3">
    <source>
        <dbReference type="Proteomes" id="UP000093514"/>
    </source>
</evidence>
<keyword evidence="3" id="KW-1185">Reference proteome</keyword>
<dbReference type="EMBL" id="LWDV01000009">
    <property type="protein sequence ID" value="OCL26033.1"/>
    <property type="molecule type" value="Genomic_DNA"/>
</dbReference>
<accession>A0A1C0A712</accession>
<feature type="signal peptide" evidence="1">
    <location>
        <begin position="1"/>
        <end position="22"/>
    </location>
</feature>
<organism evidence="2 3">
    <name type="scientific">Orenia metallireducens</name>
    <dbReference type="NCBI Taxonomy" id="1413210"/>
    <lineage>
        <taxon>Bacteria</taxon>
        <taxon>Bacillati</taxon>
        <taxon>Bacillota</taxon>
        <taxon>Clostridia</taxon>
        <taxon>Halanaerobiales</taxon>
        <taxon>Halobacteroidaceae</taxon>
        <taxon>Orenia</taxon>
    </lineage>
</organism>
<name>A0A1C0A712_9FIRM</name>
<evidence type="ECO:0000313" key="2">
    <source>
        <dbReference type="EMBL" id="OCL26033.1"/>
    </source>
</evidence>
<evidence type="ECO:0008006" key="4">
    <source>
        <dbReference type="Google" id="ProtNLM"/>
    </source>
</evidence>
<reference evidence="3" key="1">
    <citation type="submission" date="2016-07" db="EMBL/GenBank/DDBJ databases">
        <authorList>
            <person name="Florea S."/>
            <person name="Webb J.S."/>
            <person name="Jaromczyk J."/>
            <person name="Schardl C.L."/>
        </authorList>
    </citation>
    <scope>NUCLEOTIDE SEQUENCE [LARGE SCALE GENOMIC DNA]</scope>
    <source>
        <strain evidence="3">Z6</strain>
    </source>
</reference>
<evidence type="ECO:0000256" key="1">
    <source>
        <dbReference type="SAM" id="SignalP"/>
    </source>
</evidence>
<sequence length="325" mass="35685">MKKFFSLSLIFLLSFVVLTGCAGNQSATTEGQPKEDVDAVTTASIVSDEAAFTKAISKDGTWIIATLNDLTFDKELVVEGTFHNKGKASNDVYRKIAPYTQDENHNITESFTITAPKMIIKSPNTRFQGGIFVGDIYVEANGFNVNKATVKGNIYFAKDEYKKSFEVSNGEVTGVTEVKADTDVVAAASINITDEAVFKKSISKDGKWIIATLNDLTFDKELVVEGTFHNKGKASNDVYRKIAPYTQDENHNITESFTITAPKMIIKSPNTRFQGGIFVGDIYVEANGFNVNKATVKGNVYFAKDEYKKSFEISNGKVTGVTEVK</sequence>
<keyword evidence="1" id="KW-0732">Signal</keyword>
<comment type="caution">
    <text evidence="2">The sequence shown here is derived from an EMBL/GenBank/DDBJ whole genome shotgun (WGS) entry which is preliminary data.</text>
</comment>
<gene>
    <name evidence="2" type="ORF">U472_08410</name>
</gene>
<proteinExistence type="predicted"/>
<dbReference type="AlphaFoldDB" id="A0A1C0A712"/>
<protein>
    <recommendedName>
        <fullName evidence="4">Polymer-forming protein</fullName>
    </recommendedName>
</protein>
<dbReference type="RefSeq" id="WP_068717446.1">
    <property type="nucleotide sequence ID" value="NZ_LWDV01000009.1"/>
</dbReference>